<dbReference type="InterPro" id="IPR052161">
    <property type="entry name" value="Mycobact_Acyl-CoA_DH"/>
</dbReference>
<reference evidence="10 11" key="1">
    <citation type="submission" date="2020-10" db="EMBL/GenBank/DDBJ databases">
        <title>Degradation of 1,4-Dioxane by Xanthobacter sp. YN2, via a Novel Group-2 Soluble Di-Iron Monooxygenase.</title>
        <authorList>
            <person name="Ma F."/>
            <person name="Wang Y."/>
            <person name="Yang J."/>
            <person name="Guo H."/>
            <person name="Su D."/>
            <person name="Yu L."/>
        </authorList>
    </citation>
    <scope>NUCLEOTIDE SEQUENCE [LARGE SCALE GENOMIC DNA]</scope>
    <source>
        <strain evidence="10 11">YN2</strain>
    </source>
</reference>
<evidence type="ECO:0000259" key="9">
    <source>
        <dbReference type="Pfam" id="PF02771"/>
    </source>
</evidence>
<dbReference type="InterPro" id="IPR037069">
    <property type="entry name" value="AcylCoA_DH/ox_N_sf"/>
</dbReference>
<dbReference type="GO" id="GO:0005886">
    <property type="term" value="C:plasma membrane"/>
    <property type="evidence" value="ECO:0007669"/>
    <property type="project" value="TreeGrafter"/>
</dbReference>
<dbReference type="Pfam" id="PF02770">
    <property type="entry name" value="Acyl-CoA_dh_M"/>
    <property type="match status" value="1"/>
</dbReference>
<feature type="domain" description="Acyl-CoA dehydrogenase/oxidase C-terminal" evidence="7">
    <location>
        <begin position="231"/>
        <end position="391"/>
    </location>
</feature>
<proteinExistence type="inferred from homology"/>
<dbReference type="InterPro" id="IPR006091">
    <property type="entry name" value="Acyl-CoA_Oxase/DH_mid-dom"/>
</dbReference>
<dbReference type="InterPro" id="IPR013786">
    <property type="entry name" value="AcylCoA_DH/ox_N"/>
</dbReference>
<evidence type="ECO:0000256" key="5">
    <source>
        <dbReference type="ARBA" id="ARBA00023002"/>
    </source>
</evidence>
<dbReference type="Gene3D" id="2.40.110.10">
    <property type="entry name" value="Butyryl-CoA Dehydrogenase, subunit A, domain 2"/>
    <property type="match status" value="1"/>
</dbReference>
<dbReference type="SUPFAM" id="SSF56645">
    <property type="entry name" value="Acyl-CoA dehydrogenase NM domain-like"/>
    <property type="match status" value="1"/>
</dbReference>
<evidence type="ECO:0000256" key="4">
    <source>
        <dbReference type="ARBA" id="ARBA00022827"/>
    </source>
</evidence>
<dbReference type="InterPro" id="IPR009100">
    <property type="entry name" value="AcylCoA_DH/oxidase_NM_dom_sf"/>
</dbReference>
<protein>
    <submittedName>
        <fullName evidence="10">Acyl-CoA dehydrogenase family protein</fullName>
    </submittedName>
</protein>
<keyword evidence="5 6" id="KW-0560">Oxidoreductase</keyword>
<dbReference type="Proteomes" id="UP000596427">
    <property type="component" value="Chromosome"/>
</dbReference>
<dbReference type="GO" id="GO:0016627">
    <property type="term" value="F:oxidoreductase activity, acting on the CH-CH group of donors"/>
    <property type="evidence" value="ECO:0007669"/>
    <property type="project" value="InterPro"/>
</dbReference>
<evidence type="ECO:0000256" key="3">
    <source>
        <dbReference type="ARBA" id="ARBA00022630"/>
    </source>
</evidence>
<dbReference type="RefSeq" id="WP_203195542.1">
    <property type="nucleotide sequence ID" value="NZ_CP063362.1"/>
</dbReference>
<dbReference type="Pfam" id="PF02771">
    <property type="entry name" value="Acyl-CoA_dh_N"/>
    <property type="match status" value="1"/>
</dbReference>
<evidence type="ECO:0000313" key="11">
    <source>
        <dbReference type="Proteomes" id="UP000596427"/>
    </source>
</evidence>
<dbReference type="Pfam" id="PF00441">
    <property type="entry name" value="Acyl-CoA_dh_1"/>
    <property type="match status" value="1"/>
</dbReference>
<dbReference type="PANTHER" id="PTHR43292:SF3">
    <property type="entry name" value="ACYL-COA DEHYDROGENASE FADE29"/>
    <property type="match status" value="1"/>
</dbReference>
<evidence type="ECO:0000313" key="10">
    <source>
        <dbReference type="EMBL" id="QRG08631.1"/>
    </source>
</evidence>
<evidence type="ECO:0000259" key="7">
    <source>
        <dbReference type="Pfam" id="PF00441"/>
    </source>
</evidence>
<keyword evidence="4 6" id="KW-0274">FAD</keyword>
<gene>
    <name evidence="10" type="ORF">EZH22_10285</name>
</gene>
<keyword evidence="11" id="KW-1185">Reference proteome</keyword>
<evidence type="ECO:0000256" key="6">
    <source>
        <dbReference type="RuleBase" id="RU362125"/>
    </source>
</evidence>
<evidence type="ECO:0000256" key="1">
    <source>
        <dbReference type="ARBA" id="ARBA00001974"/>
    </source>
</evidence>
<comment type="similarity">
    <text evidence="2 6">Belongs to the acyl-CoA dehydrogenase family.</text>
</comment>
<dbReference type="Gene3D" id="1.20.140.10">
    <property type="entry name" value="Butyryl-CoA Dehydrogenase, subunit A, domain 3"/>
    <property type="match status" value="1"/>
</dbReference>
<organism evidence="10 11">
    <name type="scientific">Xanthobacter dioxanivorans</name>
    <dbReference type="NCBI Taxonomy" id="2528964"/>
    <lineage>
        <taxon>Bacteria</taxon>
        <taxon>Pseudomonadati</taxon>
        <taxon>Pseudomonadota</taxon>
        <taxon>Alphaproteobacteria</taxon>
        <taxon>Hyphomicrobiales</taxon>
        <taxon>Xanthobacteraceae</taxon>
        <taxon>Xanthobacter</taxon>
    </lineage>
</organism>
<dbReference type="GO" id="GO:0050660">
    <property type="term" value="F:flavin adenine dinucleotide binding"/>
    <property type="evidence" value="ECO:0007669"/>
    <property type="project" value="InterPro"/>
</dbReference>
<dbReference type="Gene3D" id="1.10.540.10">
    <property type="entry name" value="Acyl-CoA dehydrogenase/oxidase, N-terminal domain"/>
    <property type="match status" value="1"/>
</dbReference>
<sequence>MNFGISRDDLAFASEVRAFIAGALPEEIRTKVRSELRLTRAEMTSWQRRLFDQGWVAPAWPRDHGGTGWSLARQYVFKRELGLGFAPDLPAFGLQMIGPVLYTFASQEQKQRYLPGILTGETWWCQGFSEPNAGSDLASLKTRATLDGNHYVVSGQKIWTSLAHLADMMFCLVRTESTPKPQAGLSLLLLDMRSPGVTVRPIITLDGHHHLNEVFLDAVRVPQENLVGEPGRGWTYAKFLLGHERIGIANIPRLRRRFAALLELGAQPNCHGRAALADPAWRRRIADYEIDLKALEATELATLRRAEAGAADAMAASVLKVAGTELLQRADTLLWDLMGAEAAVLPTDAARRESPLAAVRYGVTPALLHGRAASIYGGSNEIQRNIMAGHLFGPAT</sequence>
<dbReference type="FunFam" id="2.40.110.10:FF:000011">
    <property type="entry name" value="Acyl-CoA dehydrogenase FadE34"/>
    <property type="match status" value="1"/>
</dbReference>
<name>A0A974PSH0_9HYPH</name>
<comment type="cofactor">
    <cofactor evidence="1 6">
        <name>FAD</name>
        <dbReference type="ChEBI" id="CHEBI:57692"/>
    </cofactor>
</comment>
<dbReference type="PANTHER" id="PTHR43292">
    <property type="entry name" value="ACYL-COA DEHYDROGENASE"/>
    <property type="match status" value="1"/>
</dbReference>
<dbReference type="AlphaFoldDB" id="A0A974PSH0"/>
<accession>A0A974PSH0</accession>
<dbReference type="KEGG" id="xdi:EZH22_10285"/>
<evidence type="ECO:0000256" key="2">
    <source>
        <dbReference type="ARBA" id="ARBA00009347"/>
    </source>
</evidence>
<feature type="domain" description="Acyl-CoA oxidase/dehydrogenase middle" evidence="8">
    <location>
        <begin position="125"/>
        <end position="216"/>
    </location>
</feature>
<dbReference type="EMBL" id="CP063362">
    <property type="protein sequence ID" value="QRG08631.1"/>
    <property type="molecule type" value="Genomic_DNA"/>
</dbReference>
<dbReference type="InterPro" id="IPR046373">
    <property type="entry name" value="Acyl-CoA_Oxase/DH_mid-dom_sf"/>
</dbReference>
<dbReference type="InterPro" id="IPR036250">
    <property type="entry name" value="AcylCo_DH-like_C"/>
</dbReference>
<keyword evidence="3 6" id="KW-0285">Flavoprotein</keyword>
<dbReference type="SUPFAM" id="SSF47203">
    <property type="entry name" value="Acyl-CoA dehydrogenase C-terminal domain-like"/>
    <property type="match status" value="1"/>
</dbReference>
<feature type="domain" description="Acyl-CoA dehydrogenase/oxidase N-terminal" evidence="9">
    <location>
        <begin position="8"/>
        <end position="121"/>
    </location>
</feature>
<dbReference type="InterPro" id="IPR009075">
    <property type="entry name" value="AcylCo_DH/oxidase_C"/>
</dbReference>
<evidence type="ECO:0000259" key="8">
    <source>
        <dbReference type="Pfam" id="PF02770"/>
    </source>
</evidence>